<dbReference type="PANTHER" id="PTHR22906:SF21">
    <property type="entry name" value="SEMA DOMAIN-CONTAINING PROTEIN"/>
    <property type="match status" value="1"/>
</dbReference>
<dbReference type="SUPFAM" id="SSF82895">
    <property type="entry name" value="TSP-1 type 1 repeat"/>
    <property type="match status" value="2"/>
</dbReference>
<keyword evidence="5" id="KW-1185">Reference proteome</keyword>
<evidence type="ECO:0000313" key="5">
    <source>
        <dbReference type="Proteomes" id="UP001497623"/>
    </source>
</evidence>
<proteinExistence type="predicted"/>
<dbReference type="Pfam" id="PF00090">
    <property type="entry name" value="TSP_1"/>
    <property type="match status" value="2"/>
</dbReference>
<dbReference type="InterPro" id="IPR000884">
    <property type="entry name" value="TSP1_rpt"/>
</dbReference>
<dbReference type="Proteomes" id="UP001497623">
    <property type="component" value="Unassembled WGS sequence"/>
</dbReference>
<dbReference type="PANTHER" id="PTHR22906">
    <property type="entry name" value="PROPERDIN"/>
    <property type="match status" value="1"/>
</dbReference>
<evidence type="ECO:0000256" key="2">
    <source>
        <dbReference type="ARBA" id="ARBA00023157"/>
    </source>
</evidence>
<dbReference type="AlphaFoldDB" id="A0AAV2RR33"/>
<dbReference type="FunFam" id="2.20.100.10:FF:000002">
    <property type="entry name" value="Unc-5 netrin receptor C"/>
    <property type="match status" value="1"/>
</dbReference>
<keyword evidence="1" id="KW-0677">Repeat</keyword>
<feature type="region of interest" description="Disordered" evidence="3">
    <location>
        <begin position="43"/>
        <end position="64"/>
    </location>
</feature>
<feature type="region of interest" description="Disordered" evidence="3">
    <location>
        <begin position="100"/>
        <end position="128"/>
    </location>
</feature>
<dbReference type="InterPro" id="IPR036383">
    <property type="entry name" value="TSP1_rpt_sf"/>
</dbReference>
<name>A0AAV2RR33_MEGNR</name>
<organism evidence="4 5">
    <name type="scientific">Meganyctiphanes norvegica</name>
    <name type="common">Northern krill</name>
    <name type="synonym">Thysanopoda norvegica</name>
    <dbReference type="NCBI Taxonomy" id="48144"/>
    <lineage>
        <taxon>Eukaryota</taxon>
        <taxon>Metazoa</taxon>
        <taxon>Ecdysozoa</taxon>
        <taxon>Arthropoda</taxon>
        <taxon>Crustacea</taxon>
        <taxon>Multicrustacea</taxon>
        <taxon>Malacostraca</taxon>
        <taxon>Eumalacostraca</taxon>
        <taxon>Eucarida</taxon>
        <taxon>Euphausiacea</taxon>
        <taxon>Euphausiidae</taxon>
        <taxon>Meganyctiphanes</taxon>
    </lineage>
</organism>
<dbReference type="PROSITE" id="PS50092">
    <property type="entry name" value="TSP1"/>
    <property type="match status" value="2"/>
</dbReference>
<protein>
    <submittedName>
        <fullName evidence="4">Uncharacterized protein</fullName>
    </submittedName>
</protein>
<evidence type="ECO:0000256" key="3">
    <source>
        <dbReference type="SAM" id="MobiDB-lite"/>
    </source>
</evidence>
<keyword evidence="2" id="KW-1015">Disulfide bond</keyword>
<dbReference type="InterPro" id="IPR052065">
    <property type="entry name" value="Compl_asym_regulator"/>
</dbReference>
<accession>A0AAV2RR33</accession>
<feature type="non-terminal residue" evidence="4">
    <location>
        <position position="1"/>
    </location>
</feature>
<dbReference type="PRINTS" id="PR01705">
    <property type="entry name" value="TSP1REPEAT"/>
</dbReference>
<dbReference type="SMART" id="SM00209">
    <property type="entry name" value="TSP1"/>
    <property type="match status" value="2"/>
</dbReference>
<dbReference type="EMBL" id="CAXKWB010027973">
    <property type="protein sequence ID" value="CAL4132946.1"/>
    <property type="molecule type" value="Genomic_DNA"/>
</dbReference>
<evidence type="ECO:0000256" key="1">
    <source>
        <dbReference type="ARBA" id="ARBA00022737"/>
    </source>
</evidence>
<sequence length="128" mass="13623">NFLHEIVSIGLAVPSVVHGEWTPWSPWTSCSANCERQRIRSCSDPTPSIGGRTCPGESTSSEKCTNGPCAIPSVVHGERTPWSPWTSCSANCERQRIRSCSDPTPSIGGRTCPGKSTSSEKCTNGPCA</sequence>
<gene>
    <name evidence="4" type="ORF">MNOR_LOCUS27089</name>
</gene>
<reference evidence="4 5" key="1">
    <citation type="submission" date="2024-05" db="EMBL/GenBank/DDBJ databases">
        <authorList>
            <person name="Wallberg A."/>
        </authorList>
    </citation>
    <scope>NUCLEOTIDE SEQUENCE [LARGE SCALE GENOMIC DNA]</scope>
</reference>
<dbReference type="Gene3D" id="2.20.100.10">
    <property type="entry name" value="Thrombospondin type-1 (TSP1) repeat"/>
    <property type="match status" value="2"/>
</dbReference>
<feature type="non-terminal residue" evidence="4">
    <location>
        <position position="128"/>
    </location>
</feature>
<comment type="caution">
    <text evidence="4">The sequence shown here is derived from an EMBL/GenBank/DDBJ whole genome shotgun (WGS) entry which is preliminary data.</text>
</comment>
<evidence type="ECO:0000313" key="4">
    <source>
        <dbReference type="EMBL" id="CAL4132946.1"/>
    </source>
</evidence>